<comment type="caution">
    <text evidence="2">The sequence shown here is derived from an EMBL/GenBank/DDBJ whole genome shotgun (WGS) entry which is preliminary data.</text>
</comment>
<proteinExistence type="predicted"/>
<feature type="region of interest" description="Disordered" evidence="1">
    <location>
        <begin position="122"/>
        <end position="151"/>
    </location>
</feature>
<reference evidence="3" key="1">
    <citation type="journal article" date="2019" name="Int. J. Syst. Evol. Microbiol.">
        <title>The Global Catalogue of Microorganisms (GCM) 10K type strain sequencing project: providing services to taxonomists for standard genome sequencing and annotation.</title>
        <authorList>
            <consortium name="The Broad Institute Genomics Platform"/>
            <consortium name="The Broad Institute Genome Sequencing Center for Infectious Disease"/>
            <person name="Wu L."/>
            <person name="Ma J."/>
        </authorList>
    </citation>
    <scope>NUCLEOTIDE SEQUENCE [LARGE SCALE GENOMIC DNA]</scope>
    <source>
        <strain evidence="3">JCM 18298</strain>
    </source>
</reference>
<evidence type="ECO:0000313" key="3">
    <source>
        <dbReference type="Proteomes" id="UP001500603"/>
    </source>
</evidence>
<gene>
    <name evidence="2" type="ORF">GCM10023318_07490</name>
</gene>
<sequence length="151" mass="16747">MEMSTYTARVTRDQDAWMVTVPEVNRVTQALNLRQVEGMARDLVAVMTDSEPDSFDLVIEWPDHIAGALDAYQAAGIEADQAAERATKARRDTAAMLQAEGATVRDIGALMGVSFQRAQQIIESGREREQGRRTKSVRSKKATKRHRATAN</sequence>
<evidence type="ECO:0000313" key="2">
    <source>
        <dbReference type="EMBL" id="GAA5044563.1"/>
    </source>
</evidence>
<accession>A0ABP9JXM6</accession>
<organism evidence="2 3">
    <name type="scientific">Nocardia callitridis</name>
    <dbReference type="NCBI Taxonomy" id="648753"/>
    <lineage>
        <taxon>Bacteria</taxon>
        <taxon>Bacillati</taxon>
        <taxon>Actinomycetota</taxon>
        <taxon>Actinomycetes</taxon>
        <taxon>Mycobacteriales</taxon>
        <taxon>Nocardiaceae</taxon>
        <taxon>Nocardia</taxon>
    </lineage>
</organism>
<evidence type="ECO:0000256" key="1">
    <source>
        <dbReference type="SAM" id="MobiDB-lite"/>
    </source>
</evidence>
<protein>
    <submittedName>
        <fullName evidence="2">Uncharacterized protein</fullName>
    </submittedName>
</protein>
<dbReference type="Proteomes" id="UP001500603">
    <property type="component" value="Unassembled WGS sequence"/>
</dbReference>
<keyword evidence="3" id="KW-1185">Reference proteome</keyword>
<feature type="compositionally biased region" description="Basic residues" evidence="1">
    <location>
        <begin position="133"/>
        <end position="151"/>
    </location>
</feature>
<dbReference type="EMBL" id="BAABJM010000001">
    <property type="protein sequence ID" value="GAA5044563.1"/>
    <property type="molecule type" value="Genomic_DNA"/>
</dbReference>
<name>A0ABP9JXM6_9NOCA</name>